<organism evidence="2 3">
    <name type="scientific">Cellulosimicrobium cellulans</name>
    <name type="common">Arthrobacter luteus</name>
    <dbReference type="NCBI Taxonomy" id="1710"/>
    <lineage>
        <taxon>Bacteria</taxon>
        <taxon>Bacillati</taxon>
        <taxon>Actinomycetota</taxon>
        <taxon>Actinomycetes</taxon>
        <taxon>Micrococcales</taxon>
        <taxon>Promicromonosporaceae</taxon>
        <taxon>Cellulosimicrobium</taxon>
    </lineage>
</organism>
<dbReference type="RefSeq" id="WP_277511851.1">
    <property type="nucleotide sequence ID" value="NZ_JAQFIX010000001.1"/>
</dbReference>
<dbReference type="EMBL" id="BJNZ01000026">
    <property type="protein sequence ID" value="GED11239.1"/>
    <property type="molecule type" value="Genomic_DNA"/>
</dbReference>
<evidence type="ECO:0000313" key="3">
    <source>
        <dbReference type="Proteomes" id="UP000316659"/>
    </source>
</evidence>
<name>A0A4Y4E0M3_CELCE</name>
<reference evidence="2 3" key="1">
    <citation type="submission" date="2019-06" db="EMBL/GenBank/DDBJ databases">
        <title>Whole genome shotgun sequence of Cellulosimicrobium cellulans NBRC 15516.</title>
        <authorList>
            <person name="Hosoyama A."/>
            <person name="Uohara A."/>
            <person name="Ohji S."/>
            <person name="Ichikawa N."/>
        </authorList>
    </citation>
    <scope>NUCLEOTIDE SEQUENCE [LARGE SCALE GENOMIC DNA]</scope>
    <source>
        <strain evidence="2 3">NBRC 15516</strain>
    </source>
</reference>
<dbReference type="AlphaFoldDB" id="A0A4Y4E0M3"/>
<feature type="region of interest" description="Disordered" evidence="1">
    <location>
        <begin position="26"/>
        <end position="55"/>
    </location>
</feature>
<protein>
    <submittedName>
        <fullName evidence="2">Uncharacterized protein</fullName>
    </submittedName>
</protein>
<proteinExistence type="predicted"/>
<comment type="caution">
    <text evidence="2">The sequence shown here is derived from an EMBL/GenBank/DDBJ whole genome shotgun (WGS) entry which is preliminary data.</text>
</comment>
<evidence type="ECO:0000313" key="2">
    <source>
        <dbReference type="EMBL" id="GED11239.1"/>
    </source>
</evidence>
<gene>
    <name evidence="2" type="ORF">CCE02nite_32380</name>
</gene>
<sequence>MGKLMKNQIAMANLLDNASVCTGTPGGLRPRATAHRGGTFVTRPAPDSASRTRLV</sequence>
<dbReference type="Proteomes" id="UP000316659">
    <property type="component" value="Unassembled WGS sequence"/>
</dbReference>
<evidence type="ECO:0000256" key="1">
    <source>
        <dbReference type="SAM" id="MobiDB-lite"/>
    </source>
</evidence>
<accession>A0A4Y4E0M3</accession>